<organism evidence="6 7">
    <name type="scientific">Geomonas oryzisoli</name>
    <dbReference type="NCBI Taxonomy" id="2847992"/>
    <lineage>
        <taxon>Bacteria</taxon>
        <taxon>Pseudomonadati</taxon>
        <taxon>Thermodesulfobacteriota</taxon>
        <taxon>Desulfuromonadia</taxon>
        <taxon>Geobacterales</taxon>
        <taxon>Geobacteraceae</taxon>
        <taxon>Geomonas</taxon>
    </lineage>
</organism>
<dbReference type="Proteomes" id="UP000683557">
    <property type="component" value="Chromosome"/>
</dbReference>
<keyword evidence="5" id="KW-0808">Transferase</keyword>
<keyword evidence="4" id="KW-0457">Lysine biosynthesis</keyword>
<dbReference type="PANTHER" id="PTHR43300:SF10">
    <property type="entry name" value="2,3,4,5-TETRAHYDROPYRIDINE-2,6-DICARBOXYLATE N-ACETYLTRANSFERASE"/>
    <property type="match status" value="1"/>
</dbReference>
<dbReference type="CDD" id="cd03352">
    <property type="entry name" value="LbH_LpxD"/>
    <property type="match status" value="1"/>
</dbReference>
<keyword evidence="7" id="KW-1185">Reference proteome</keyword>
<evidence type="ECO:0000313" key="7">
    <source>
        <dbReference type="Proteomes" id="UP000683557"/>
    </source>
</evidence>
<proteinExistence type="inferred from homology"/>
<dbReference type="InterPro" id="IPR001451">
    <property type="entry name" value="Hexapep"/>
</dbReference>
<dbReference type="InterPro" id="IPR050179">
    <property type="entry name" value="Trans_hexapeptide_repeat"/>
</dbReference>
<dbReference type="InterPro" id="IPR007691">
    <property type="entry name" value="LpxD"/>
</dbReference>
<keyword evidence="2" id="KW-0028">Amino-acid biosynthesis</keyword>
<evidence type="ECO:0000256" key="3">
    <source>
        <dbReference type="ARBA" id="ARBA00022915"/>
    </source>
</evidence>
<name>A0ABX8J1D0_9BACT</name>
<evidence type="ECO:0000256" key="5">
    <source>
        <dbReference type="ARBA" id="ARBA00023315"/>
    </source>
</evidence>
<dbReference type="RefSeq" id="WP_216798781.1">
    <property type="nucleotide sequence ID" value="NZ_CP076723.1"/>
</dbReference>
<dbReference type="Pfam" id="PF00132">
    <property type="entry name" value="Hexapep"/>
    <property type="match status" value="3"/>
</dbReference>
<dbReference type="InterPro" id="IPR018357">
    <property type="entry name" value="Hexapep_transf_CS"/>
</dbReference>
<protein>
    <recommendedName>
        <fullName evidence="8">UDP-3-O-(3-hydroxymyristoyl)glucosamine N-acyltransferase</fullName>
    </recommendedName>
</protein>
<evidence type="ECO:0008006" key="8">
    <source>
        <dbReference type="Google" id="ProtNLM"/>
    </source>
</evidence>
<dbReference type="EMBL" id="CP076723">
    <property type="protein sequence ID" value="QWV91955.1"/>
    <property type="molecule type" value="Genomic_DNA"/>
</dbReference>
<dbReference type="PROSITE" id="PS00101">
    <property type="entry name" value="HEXAPEP_TRANSFERASES"/>
    <property type="match status" value="1"/>
</dbReference>
<reference evidence="6 7" key="1">
    <citation type="submission" date="2021-06" db="EMBL/GenBank/DDBJ databases">
        <title>Gemonas diversity in paddy soil.</title>
        <authorList>
            <person name="Liu G."/>
        </authorList>
    </citation>
    <scope>NUCLEOTIDE SEQUENCE [LARGE SCALE GENOMIC DNA]</scope>
    <source>
        <strain evidence="6 7">RG10</strain>
    </source>
</reference>
<comment type="similarity">
    <text evidence="1">Belongs to the transferase hexapeptide repeat family.</text>
</comment>
<keyword evidence="3" id="KW-0220">Diaminopimelate biosynthesis</keyword>
<evidence type="ECO:0000256" key="4">
    <source>
        <dbReference type="ARBA" id="ARBA00023154"/>
    </source>
</evidence>
<sequence length="294" mass="30886">MRDLFAADIAGFLGKPLHGADVPVVKPADLKECGGGDLVWVRSLTPERIAAVVKGNPALIICDQETAPHLSGSHIVSDNPRLDFIKVLTKFFLPRKTVGIHPTALVSPDARIGSDVIVGAYTRIEGGVEIGEGCEIGSGVVIEGNVSLGKRCRIKSNSVIGAQGFGFEYDDDGSPLHFPHLGRIVIEDDVWIGACSSVEIASLGATLIRQGSKIDDLVQVGHNVTIGRNTLVMANVVICGCAVIGERCWIAPNSVVKQKVIVGDRAVVGLGSVVLKDVQDGATVAGVPSRQIHP</sequence>
<evidence type="ECO:0000313" key="6">
    <source>
        <dbReference type="EMBL" id="QWV91955.1"/>
    </source>
</evidence>
<evidence type="ECO:0000256" key="1">
    <source>
        <dbReference type="ARBA" id="ARBA00007274"/>
    </source>
</evidence>
<accession>A0ABX8J1D0</accession>
<evidence type="ECO:0000256" key="2">
    <source>
        <dbReference type="ARBA" id="ARBA00022605"/>
    </source>
</evidence>
<gene>
    <name evidence="6" type="ORF">KP004_12035</name>
</gene>
<dbReference type="PANTHER" id="PTHR43300">
    <property type="entry name" value="ACETYLTRANSFERASE"/>
    <property type="match status" value="1"/>
</dbReference>
<keyword evidence="5" id="KW-0012">Acyltransferase</keyword>